<evidence type="ECO:0000256" key="7">
    <source>
        <dbReference type="ARBA" id="ARBA00022840"/>
    </source>
</evidence>
<dbReference type="Gene3D" id="3.40.50.620">
    <property type="entry name" value="HUPs"/>
    <property type="match status" value="1"/>
</dbReference>
<dbReference type="FunFam" id="3.40.50.620:FF:000053">
    <property type="entry name" value="Probable tRNA sulfurtransferase"/>
    <property type="match status" value="1"/>
</dbReference>
<dbReference type="SUPFAM" id="SSF52402">
    <property type="entry name" value="Adenine nucleotide alpha hydrolases-like"/>
    <property type="match status" value="1"/>
</dbReference>
<evidence type="ECO:0000313" key="21">
    <source>
        <dbReference type="EMBL" id="EEG76989.1"/>
    </source>
</evidence>
<comment type="catalytic activity">
    <reaction evidence="10 19">
        <text>[ThiI sulfur-carrier protein]-S-sulfanyl-L-cysteine + a uridine in tRNA + 2 reduced [2Fe-2S]-[ferredoxin] + ATP + H(+) = [ThiI sulfur-carrier protein]-L-cysteine + a 4-thiouridine in tRNA + 2 oxidized [2Fe-2S]-[ferredoxin] + AMP + diphosphate</text>
        <dbReference type="Rhea" id="RHEA:24176"/>
        <dbReference type="Rhea" id="RHEA-COMP:10000"/>
        <dbReference type="Rhea" id="RHEA-COMP:10001"/>
        <dbReference type="Rhea" id="RHEA-COMP:13337"/>
        <dbReference type="Rhea" id="RHEA-COMP:13338"/>
        <dbReference type="Rhea" id="RHEA-COMP:13339"/>
        <dbReference type="Rhea" id="RHEA-COMP:13340"/>
        <dbReference type="ChEBI" id="CHEBI:15378"/>
        <dbReference type="ChEBI" id="CHEBI:29950"/>
        <dbReference type="ChEBI" id="CHEBI:30616"/>
        <dbReference type="ChEBI" id="CHEBI:33019"/>
        <dbReference type="ChEBI" id="CHEBI:33737"/>
        <dbReference type="ChEBI" id="CHEBI:33738"/>
        <dbReference type="ChEBI" id="CHEBI:61963"/>
        <dbReference type="ChEBI" id="CHEBI:65315"/>
        <dbReference type="ChEBI" id="CHEBI:136798"/>
        <dbReference type="ChEBI" id="CHEBI:456215"/>
        <dbReference type="EC" id="2.8.1.4"/>
    </reaction>
</comment>
<evidence type="ECO:0000256" key="8">
    <source>
        <dbReference type="ARBA" id="ARBA00022884"/>
    </source>
</evidence>
<dbReference type="GO" id="GO:0005524">
    <property type="term" value="F:ATP binding"/>
    <property type="evidence" value="ECO:0007669"/>
    <property type="project" value="UniProtKB-UniRule"/>
</dbReference>
<dbReference type="InterPro" id="IPR020536">
    <property type="entry name" value="ThiI_AANH"/>
</dbReference>
<comment type="pathway">
    <text evidence="2 19">Cofactor biosynthesis; thiamine diphosphate biosynthesis.</text>
</comment>
<evidence type="ECO:0000256" key="13">
    <source>
        <dbReference type="ARBA" id="ARBA00061472"/>
    </source>
</evidence>
<protein>
    <recommendedName>
        <fullName evidence="15 19">Probable tRNA sulfurtransferase</fullName>
        <ecNumber evidence="14 19">2.8.1.4</ecNumber>
    </recommendedName>
    <alternativeName>
        <fullName evidence="16 19">Sulfur carrier protein ThiS sulfurtransferase</fullName>
    </alternativeName>
    <alternativeName>
        <fullName evidence="17 19">Thiamine biosynthesis protein ThiI</fullName>
    </alternativeName>
    <alternativeName>
        <fullName evidence="18 19">tRNA 4-thiouridine synthase</fullName>
    </alternativeName>
</protein>
<dbReference type="PANTHER" id="PTHR43209:SF1">
    <property type="entry name" value="TRNA SULFURTRANSFERASE"/>
    <property type="match status" value="1"/>
</dbReference>
<evidence type="ECO:0000256" key="3">
    <source>
        <dbReference type="ARBA" id="ARBA00022490"/>
    </source>
</evidence>
<evidence type="ECO:0000256" key="1">
    <source>
        <dbReference type="ARBA" id="ARBA00004496"/>
    </source>
</evidence>
<evidence type="ECO:0000256" key="11">
    <source>
        <dbReference type="ARBA" id="ARBA00052330"/>
    </source>
</evidence>
<dbReference type="HAMAP" id="MF_00021">
    <property type="entry name" value="ThiI"/>
    <property type="match status" value="1"/>
</dbReference>
<dbReference type="PROSITE" id="PS51165">
    <property type="entry name" value="THUMP"/>
    <property type="match status" value="1"/>
</dbReference>
<evidence type="ECO:0000256" key="16">
    <source>
        <dbReference type="ARBA" id="ARBA00075337"/>
    </source>
</evidence>
<dbReference type="GO" id="GO:0140741">
    <property type="term" value="F:tRNA-uracil-4 sulfurtransferase activity"/>
    <property type="evidence" value="ECO:0007669"/>
    <property type="project" value="UniProtKB-EC"/>
</dbReference>
<keyword evidence="8 19" id="KW-0694">RNA-binding</keyword>
<dbReference type="OrthoDB" id="9773948at2"/>
<comment type="catalytic activity">
    <reaction evidence="11 19">
        <text>[ThiS sulfur-carrier protein]-C-terminal Gly-Gly-AMP + S-sulfanyl-L-cysteinyl-[cysteine desulfurase] + AH2 = [ThiS sulfur-carrier protein]-C-terminal-Gly-aminoethanethioate + L-cysteinyl-[cysteine desulfurase] + A + AMP + 2 H(+)</text>
        <dbReference type="Rhea" id="RHEA:43340"/>
        <dbReference type="Rhea" id="RHEA-COMP:12157"/>
        <dbReference type="Rhea" id="RHEA-COMP:12158"/>
        <dbReference type="Rhea" id="RHEA-COMP:12910"/>
        <dbReference type="Rhea" id="RHEA-COMP:19908"/>
        <dbReference type="ChEBI" id="CHEBI:13193"/>
        <dbReference type="ChEBI" id="CHEBI:15378"/>
        <dbReference type="ChEBI" id="CHEBI:17499"/>
        <dbReference type="ChEBI" id="CHEBI:29950"/>
        <dbReference type="ChEBI" id="CHEBI:61963"/>
        <dbReference type="ChEBI" id="CHEBI:90618"/>
        <dbReference type="ChEBI" id="CHEBI:232372"/>
        <dbReference type="ChEBI" id="CHEBI:456215"/>
    </reaction>
</comment>
<sequence>MKALFLVRYGEIGLKGKNRKFFENTLTKNIKRALLDVADCRIHQTYSRNFVEVVDGDAEAVAARLSQVFGIVSISPVAIAPLDLDEIKAVAKAEFEKITRPGVTFKVETKRANKRFPYKSPEVSREVGAHLLINIPDLKVDVRNPEIKLEVEIREHETYIYTRTIAGPGGLPVGVAGKGLLLISGGIDSPVAGWMSMKRGVTLEAIHFHSFPFTSDRAKEKVIDLCRELTRFGGKIRLHVAHFTEIQKELRLKTPERLTVTLMRRMMFRIAERLAEQRGALALITGESLGQVASQTMESINVIEKVTTIPVFRPLIGLDKEEIMNISRRIDTYPISIRPYEDCCTVFLPDFPATRPRLADVEEAEASLDIEALISESLAKTETLDITTNT</sequence>
<comment type="caution">
    <text evidence="21">The sequence shown here is derived from an EMBL/GenBank/DDBJ whole genome shotgun (WGS) entry which is preliminary data.</text>
</comment>
<feature type="binding site" evidence="19">
    <location>
        <position position="264"/>
    </location>
    <ligand>
        <name>ATP</name>
        <dbReference type="ChEBI" id="CHEBI:30616"/>
    </ligand>
</feature>
<evidence type="ECO:0000256" key="9">
    <source>
        <dbReference type="ARBA" id="ARBA00022977"/>
    </source>
</evidence>
<dbReference type="PANTHER" id="PTHR43209">
    <property type="entry name" value="TRNA SULFURTRANSFERASE"/>
    <property type="match status" value="1"/>
</dbReference>
<dbReference type="InterPro" id="IPR003720">
    <property type="entry name" value="tRNA_STrfase"/>
</dbReference>
<comment type="function">
    <text evidence="12 19">Catalyzes the ATP-dependent transfer of a sulfur to tRNA to produce 4-thiouridine in position 8 of tRNAs, which functions as a near-UV photosensor. Also catalyzes the transfer of sulfur to the sulfur carrier protein ThiS, forming ThiS-thiocarboxylate. This is a step in the synthesis of thiazole, in the thiamine biosynthesis pathway. The sulfur is donated as persulfide by IscS.</text>
</comment>
<feature type="binding site" evidence="19">
    <location>
        <position position="295"/>
    </location>
    <ligand>
        <name>ATP</name>
        <dbReference type="ChEBI" id="CHEBI:30616"/>
    </ligand>
</feature>
<evidence type="ECO:0000256" key="14">
    <source>
        <dbReference type="ARBA" id="ARBA00066827"/>
    </source>
</evidence>
<organism evidence="21 22">
    <name type="scientific">Dethiobacter alkaliphilus AHT 1</name>
    <dbReference type="NCBI Taxonomy" id="555088"/>
    <lineage>
        <taxon>Bacteria</taxon>
        <taxon>Bacillati</taxon>
        <taxon>Bacillota</taxon>
        <taxon>Dethiobacteria</taxon>
        <taxon>Dethiobacterales</taxon>
        <taxon>Dethiobacteraceae</taxon>
        <taxon>Dethiobacter</taxon>
    </lineage>
</organism>
<dbReference type="GO" id="GO:0004810">
    <property type="term" value="F:CCA tRNA nucleotidyltransferase activity"/>
    <property type="evidence" value="ECO:0007669"/>
    <property type="project" value="InterPro"/>
</dbReference>
<dbReference type="GO" id="GO:0002937">
    <property type="term" value="P:tRNA 4-thiouridine biosynthesis"/>
    <property type="evidence" value="ECO:0007669"/>
    <property type="project" value="TreeGrafter"/>
</dbReference>
<dbReference type="CDD" id="cd11716">
    <property type="entry name" value="THUMP_ThiI"/>
    <property type="match status" value="1"/>
</dbReference>
<feature type="binding site" evidence="19">
    <location>
        <position position="286"/>
    </location>
    <ligand>
        <name>ATP</name>
        <dbReference type="ChEBI" id="CHEBI:30616"/>
    </ligand>
</feature>
<dbReference type="InterPro" id="IPR049962">
    <property type="entry name" value="THUMP_ThiI"/>
</dbReference>
<dbReference type="NCBIfam" id="TIGR00342">
    <property type="entry name" value="tRNA uracil 4-sulfurtransferase ThiI"/>
    <property type="match status" value="1"/>
</dbReference>
<dbReference type="EC" id="2.8.1.4" evidence="14 19"/>
<evidence type="ECO:0000256" key="2">
    <source>
        <dbReference type="ARBA" id="ARBA00004948"/>
    </source>
</evidence>
<dbReference type="SMART" id="SM00981">
    <property type="entry name" value="THUMP"/>
    <property type="match status" value="1"/>
</dbReference>
<accession>C0GIE1</accession>
<feature type="binding site" evidence="19">
    <location>
        <begin position="207"/>
        <end position="208"/>
    </location>
    <ligand>
        <name>ATP</name>
        <dbReference type="ChEBI" id="CHEBI:30616"/>
    </ligand>
</feature>
<proteinExistence type="inferred from homology"/>
<dbReference type="InterPro" id="IPR014729">
    <property type="entry name" value="Rossmann-like_a/b/a_fold"/>
</dbReference>
<dbReference type="Pfam" id="PF02926">
    <property type="entry name" value="THUMP"/>
    <property type="match status" value="1"/>
</dbReference>
<dbReference type="GO" id="GO:0052837">
    <property type="term" value="P:thiazole biosynthetic process"/>
    <property type="evidence" value="ECO:0007669"/>
    <property type="project" value="TreeGrafter"/>
</dbReference>
<comment type="subcellular location">
    <subcellularLocation>
        <location evidence="1 19">Cytoplasm</location>
    </subcellularLocation>
</comment>
<comment type="similarity">
    <text evidence="13 19">Belongs to the ThiI family.</text>
</comment>
<dbReference type="Gene3D" id="3.30.2130.30">
    <property type="match status" value="1"/>
</dbReference>
<evidence type="ECO:0000256" key="4">
    <source>
        <dbReference type="ARBA" id="ARBA00022555"/>
    </source>
</evidence>
<dbReference type="GO" id="GO:0009229">
    <property type="term" value="P:thiamine diphosphate biosynthetic process"/>
    <property type="evidence" value="ECO:0007669"/>
    <property type="project" value="UniProtKB-UniRule"/>
</dbReference>
<dbReference type="Pfam" id="PF02568">
    <property type="entry name" value="ThiI"/>
    <property type="match status" value="1"/>
</dbReference>
<evidence type="ECO:0000256" key="6">
    <source>
        <dbReference type="ARBA" id="ARBA00022741"/>
    </source>
</evidence>
<evidence type="ECO:0000256" key="5">
    <source>
        <dbReference type="ARBA" id="ARBA00022679"/>
    </source>
</evidence>
<evidence type="ECO:0000259" key="20">
    <source>
        <dbReference type="PROSITE" id="PS51165"/>
    </source>
</evidence>
<gene>
    <name evidence="19" type="primary">thiI</name>
    <name evidence="21" type="ORF">DealDRAFT_2250</name>
</gene>
<dbReference type="RefSeq" id="WP_008517467.1">
    <property type="nucleotide sequence ID" value="NZ_ACJM01000011.1"/>
</dbReference>
<dbReference type="InterPro" id="IPR004114">
    <property type="entry name" value="THUMP_dom"/>
</dbReference>
<evidence type="ECO:0000256" key="17">
    <source>
        <dbReference type="ARBA" id="ARBA00077849"/>
    </source>
</evidence>
<keyword evidence="6 19" id="KW-0547">Nucleotide-binding</keyword>
<dbReference type="InterPro" id="IPR054173">
    <property type="entry name" value="ThiI_fer"/>
</dbReference>
<evidence type="ECO:0000256" key="19">
    <source>
        <dbReference type="HAMAP-Rule" id="MF_00021"/>
    </source>
</evidence>
<dbReference type="CDD" id="cd01712">
    <property type="entry name" value="PPase_ThiI"/>
    <property type="match status" value="1"/>
</dbReference>
<dbReference type="GO" id="GO:0000049">
    <property type="term" value="F:tRNA binding"/>
    <property type="evidence" value="ECO:0007669"/>
    <property type="project" value="UniProtKB-UniRule"/>
</dbReference>
<dbReference type="Proteomes" id="UP000006443">
    <property type="component" value="Unassembled WGS sequence"/>
</dbReference>
<evidence type="ECO:0000256" key="18">
    <source>
        <dbReference type="ARBA" id="ARBA00080570"/>
    </source>
</evidence>
<dbReference type="InterPro" id="IPR049961">
    <property type="entry name" value="ThiI_N"/>
</dbReference>
<dbReference type="UniPathway" id="UPA00060"/>
<evidence type="ECO:0000256" key="12">
    <source>
        <dbReference type="ARBA" id="ARBA00058382"/>
    </source>
</evidence>
<dbReference type="GO" id="GO:0009228">
    <property type="term" value="P:thiamine biosynthetic process"/>
    <property type="evidence" value="ECO:0007669"/>
    <property type="project" value="UniProtKB-KW"/>
</dbReference>
<keyword evidence="4 19" id="KW-0820">tRNA-binding</keyword>
<keyword evidence="9 19" id="KW-0784">Thiamine biosynthesis</keyword>
<keyword evidence="7 19" id="KW-0067">ATP-binding</keyword>
<dbReference type="SUPFAM" id="SSF143437">
    <property type="entry name" value="THUMP domain-like"/>
    <property type="match status" value="1"/>
</dbReference>
<dbReference type="GO" id="GO:0005829">
    <property type="term" value="C:cytosol"/>
    <property type="evidence" value="ECO:0007669"/>
    <property type="project" value="TreeGrafter"/>
</dbReference>
<keyword evidence="22" id="KW-1185">Reference proteome</keyword>
<dbReference type="STRING" id="555088.DealDRAFT_2250"/>
<keyword evidence="3 19" id="KW-0963">Cytoplasm</keyword>
<dbReference type="InterPro" id="IPR050102">
    <property type="entry name" value="tRNA_sulfurtransferase_ThiI"/>
</dbReference>
<dbReference type="EMBL" id="ACJM01000011">
    <property type="protein sequence ID" value="EEG76989.1"/>
    <property type="molecule type" value="Genomic_DNA"/>
</dbReference>
<evidence type="ECO:0000256" key="15">
    <source>
        <dbReference type="ARBA" id="ARBA00071867"/>
    </source>
</evidence>
<name>C0GIE1_DETAL</name>
<feature type="domain" description="THUMP" evidence="20">
    <location>
        <begin position="59"/>
        <end position="164"/>
    </location>
</feature>
<evidence type="ECO:0000256" key="10">
    <source>
        <dbReference type="ARBA" id="ARBA00050570"/>
    </source>
</evidence>
<dbReference type="AlphaFoldDB" id="C0GIE1"/>
<reference evidence="21 22" key="1">
    <citation type="submission" date="2009-02" db="EMBL/GenBank/DDBJ databases">
        <title>Sequencing of the draft genome and assembly of Dethiobacter alkaliphilus AHT 1.</title>
        <authorList>
            <consortium name="US DOE Joint Genome Institute (JGI-PGF)"/>
            <person name="Lucas S."/>
            <person name="Copeland A."/>
            <person name="Lapidus A."/>
            <person name="Glavina del Rio T."/>
            <person name="Dalin E."/>
            <person name="Tice H."/>
            <person name="Bruce D."/>
            <person name="Goodwin L."/>
            <person name="Pitluck S."/>
            <person name="Larimer F."/>
            <person name="Land M.L."/>
            <person name="Hauser L."/>
            <person name="Muyzer G."/>
        </authorList>
    </citation>
    <scope>NUCLEOTIDE SEQUENCE [LARGE SCALE GENOMIC DNA]</scope>
    <source>
        <strain evidence="21 22">AHT 1</strain>
    </source>
</reference>
<keyword evidence="5 19" id="KW-0808">Transferase</keyword>
<dbReference type="Pfam" id="PF22025">
    <property type="entry name" value="ThiI_fer"/>
    <property type="match status" value="1"/>
</dbReference>
<dbReference type="eggNOG" id="COG0301">
    <property type="taxonomic scope" value="Bacteria"/>
</dbReference>
<feature type="binding site" evidence="19">
    <location>
        <begin position="182"/>
        <end position="183"/>
    </location>
    <ligand>
        <name>ATP</name>
        <dbReference type="ChEBI" id="CHEBI:30616"/>
    </ligand>
</feature>
<evidence type="ECO:0000313" key="22">
    <source>
        <dbReference type="Proteomes" id="UP000006443"/>
    </source>
</evidence>